<dbReference type="Proteomes" id="UP000309061">
    <property type="component" value="Chromosome"/>
</dbReference>
<protein>
    <submittedName>
        <fullName evidence="2">Uncharacterized protein</fullName>
    </submittedName>
</protein>
<keyword evidence="1" id="KW-0472">Membrane</keyword>
<sequence>MADARLERIRAKAFEEGKRLLGISAYFWVLLTMFSLHKAFMLNLNVFSFQQAAAIINALAMSKVVVIAQALHFGQGYRNKPLVYPVVLQAAVFSVLLLVFHLIEETLIGKWHGKTLAQSVPTLGDGSLQALMMIEIILFVALIPFFAFLEMERVVGWETLHTLFFGRKYQR</sequence>
<accession>A0A6B8KJP7</accession>
<dbReference type="RefSeq" id="WP_136497450.1">
    <property type="nucleotide sequence ID" value="NZ_CP046052.1"/>
</dbReference>
<dbReference type="AlphaFoldDB" id="A0A6B8KJP7"/>
<name>A0A6B8KJP7_9HYPH</name>
<feature type="transmembrane region" description="Helical" evidence="1">
    <location>
        <begin position="83"/>
        <end position="103"/>
    </location>
</feature>
<keyword evidence="3" id="KW-1185">Reference proteome</keyword>
<organism evidence="2 3">
    <name type="scientific">Methylocystis heyeri</name>
    <dbReference type="NCBI Taxonomy" id="391905"/>
    <lineage>
        <taxon>Bacteria</taxon>
        <taxon>Pseudomonadati</taxon>
        <taxon>Pseudomonadota</taxon>
        <taxon>Alphaproteobacteria</taxon>
        <taxon>Hyphomicrobiales</taxon>
        <taxon>Methylocystaceae</taxon>
        <taxon>Methylocystis</taxon>
    </lineage>
</organism>
<keyword evidence="1" id="KW-1133">Transmembrane helix</keyword>
<dbReference type="OrthoDB" id="7988398at2"/>
<evidence type="ECO:0000313" key="2">
    <source>
        <dbReference type="EMBL" id="QGM47301.1"/>
    </source>
</evidence>
<evidence type="ECO:0000256" key="1">
    <source>
        <dbReference type="SAM" id="Phobius"/>
    </source>
</evidence>
<reference evidence="2 3" key="1">
    <citation type="submission" date="2019-11" db="EMBL/GenBank/DDBJ databases">
        <title>The genome sequence of Methylocystis heyeri.</title>
        <authorList>
            <person name="Oshkin I.Y."/>
            <person name="Miroshnikov K."/>
            <person name="Dedysh S.N."/>
        </authorList>
    </citation>
    <scope>NUCLEOTIDE SEQUENCE [LARGE SCALE GENOMIC DNA]</scope>
    <source>
        <strain evidence="2 3">H2</strain>
    </source>
</reference>
<evidence type="ECO:0000313" key="3">
    <source>
        <dbReference type="Proteomes" id="UP000309061"/>
    </source>
</evidence>
<feature type="transmembrane region" description="Helical" evidence="1">
    <location>
        <begin position="20"/>
        <end position="40"/>
    </location>
</feature>
<feature type="transmembrane region" description="Helical" evidence="1">
    <location>
        <begin position="52"/>
        <end position="71"/>
    </location>
</feature>
<dbReference type="EMBL" id="CP046052">
    <property type="protein sequence ID" value="QGM47301.1"/>
    <property type="molecule type" value="Genomic_DNA"/>
</dbReference>
<dbReference type="KEGG" id="mhey:H2LOC_017285"/>
<feature type="transmembrane region" description="Helical" evidence="1">
    <location>
        <begin position="130"/>
        <end position="149"/>
    </location>
</feature>
<gene>
    <name evidence="2" type="ORF">H2LOC_017285</name>
</gene>
<proteinExistence type="predicted"/>
<keyword evidence="1" id="KW-0812">Transmembrane</keyword>